<comment type="caution">
    <text evidence="2">The sequence shown here is derived from an EMBL/GenBank/DDBJ whole genome shotgun (WGS) entry which is preliminary data.</text>
</comment>
<dbReference type="InParanoid" id="A0A1Y2GHN2"/>
<protein>
    <submittedName>
        <fullName evidence="2">Uncharacterized protein</fullName>
    </submittedName>
</protein>
<dbReference type="EMBL" id="MCFF01000028">
    <property type="protein sequence ID" value="ORZ11278.1"/>
    <property type="molecule type" value="Genomic_DNA"/>
</dbReference>
<accession>A0A1Y2GHN2</accession>
<feature type="compositionally biased region" description="Pro residues" evidence="1">
    <location>
        <begin position="491"/>
        <end position="503"/>
    </location>
</feature>
<evidence type="ECO:0000256" key="1">
    <source>
        <dbReference type="SAM" id="MobiDB-lite"/>
    </source>
</evidence>
<reference evidence="2 3" key="1">
    <citation type="submission" date="2016-07" db="EMBL/GenBank/DDBJ databases">
        <title>Pervasive Adenine N6-methylation of Active Genes in Fungi.</title>
        <authorList>
            <consortium name="DOE Joint Genome Institute"/>
            <person name="Mondo S.J."/>
            <person name="Dannebaum R.O."/>
            <person name="Kuo R.C."/>
            <person name="Labutti K."/>
            <person name="Haridas S."/>
            <person name="Kuo A."/>
            <person name="Salamov A."/>
            <person name="Ahrendt S.R."/>
            <person name="Lipzen A."/>
            <person name="Sullivan W."/>
            <person name="Andreopoulos W.B."/>
            <person name="Clum A."/>
            <person name="Lindquist E."/>
            <person name="Daum C."/>
            <person name="Ramamoorthy G.K."/>
            <person name="Gryganskyi A."/>
            <person name="Culley D."/>
            <person name="Magnuson J.K."/>
            <person name="James T.Y."/>
            <person name="O'Malley M.A."/>
            <person name="Stajich J.E."/>
            <person name="Spatafora J.W."/>
            <person name="Visel A."/>
            <person name="Grigoriev I.V."/>
        </authorList>
    </citation>
    <scope>NUCLEOTIDE SEQUENCE [LARGE SCALE GENOMIC DNA]</scope>
    <source>
        <strain evidence="2 3">NRRL 3116</strain>
    </source>
</reference>
<dbReference type="RefSeq" id="XP_021879593.1">
    <property type="nucleotide sequence ID" value="XM_022027922.1"/>
</dbReference>
<dbReference type="Proteomes" id="UP000193648">
    <property type="component" value="Unassembled WGS sequence"/>
</dbReference>
<organism evidence="2 3">
    <name type="scientific">Lobosporangium transversale</name>
    <dbReference type="NCBI Taxonomy" id="64571"/>
    <lineage>
        <taxon>Eukaryota</taxon>
        <taxon>Fungi</taxon>
        <taxon>Fungi incertae sedis</taxon>
        <taxon>Mucoromycota</taxon>
        <taxon>Mortierellomycotina</taxon>
        <taxon>Mortierellomycetes</taxon>
        <taxon>Mortierellales</taxon>
        <taxon>Mortierellaceae</taxon>
        <taxon>Lobosporangium</taxon>
    </lineage>
</organism>
<feature type="region of interest" description="Disordered" evidence="1">
    <location>
        <begin position="59"/>
        <end position="90"/>
    </location>
</feature>
<evidence type="ECO:0000313" key="2">
    <source>
        <dbReference type="EMBL" id="ORZ11278.1"/>
    </source>
</evidence>
<name>A0A1Y2GHN2_9FUNG</name>
<evidence type="ECO:0000313" key="3">
    <source>
        <dbReference type="Proteomes" id="UP000193648"/>
    </source>
</evidence>
<feature type="region of interest" description="Disordered" evidence="1">
    <location>
        <begin position="471"/>
        <end position="503"/>
    </location>
</feature>
<proteinExistence type="predicted"/>
<sequence>MAEQDLREGLRVSERIRLKTLARTARETEEAEKAKAVATAATSAIDSPNRGTCVPTTIHSLKRRHSSASSNALPKRAATRHAADHGHEHDCKAEVTKQEVVAADIKSFINAQAGPVMPSCNQERTEQWVAQTIQAMQQAFMHGREHYNTPLASVFYWMPRLAPENRAATRLVNADPLTYWTIAVRDKNVPFETAPVIRYLRTDQVAHWLHISMQDLIGFMSLCDPTEAIALNDYLNFRLELMRSVQMMPFCYQWLYIGKTPQPGDPVYELLLKIRSLDDQEQKRFAWMVQFSTQRRRNPDDPACLPKRSQVRFSQRENRAMFDFLVRAWFHYRAKTSPIIEWNARDEAIPNFTDTRPLTRWFVPDDTPLENLTVDLIQQTLDSDMHLRGVIERDRTFYQNGEMVGDEMWHAFYDMRPYFPHQLPHRVRGDRMALAPYRPAGGPMVASPSYDAELREIENWYQRHFHSISTNNVQGRTLPPMPQSNFDSRPPIRPQPVLTPQPF</sequence>
<dbReference type="OrthoDB" id="2438557at2759"/>
<keyword evidence="3" id="KW-1185">Reference proteome</keyword>
<dbReference type="AlphaFoldDB" id="A0A1Y2GHN2"/>
<gene>
    <name evidence="2" type="ORF">BCR41DRAFT_387738</name>
</gene>
<dbReference type="GeneID" id="33569765"/>
<feature type="compositionally biased region" description="Basic and acidic residues" evidence="1">
    <location>
        <begin position="81"/>
        <end position="90"/>
    </location>
</feature>